<evidence type="ECO:0000313" key="3">
    <source>
        <dbReference type="Proteomes" id="UP001211204"/>
    </source>
</evidence>
<feature type="signal peptide" evidence="1">
    <location>
        <begin position="1"/>
        <end position="21"/>
    </location>
</feature>
<feature type="chain" id="PRO_5045153811" evidence="1">
    <location>
        <begin position="22"/>
        <end position="285"/>
    </location>
</feature>
<evidence type="ECO:0000256" key="1">
    <source>
        <dbReference type="SAM" id="SignalP"/>
    </source>
</evidence>
<evidence type="ECO:0000313" key="2">
    <source>
        <dbReference type="EMBL" id="BDT78952.1"/>
    </source>
</evidence>
<reference evidence="2 3" key="1">
    <citation type="submission" date="2022-11" db="EMBL/GenBank/DDBJ databases">
        <title>Complete Genome Sequences of three Polynucleobacter sp. Subcluster PnecC Strains KF022, KF023, and KF032 Isolated from a Shallow Eutrophic Lake in Japan.</title>
        <authorList>
            <person name="Ogata Y."/>
            <person name="Watanabe K."/>
            <person name="Takemine S."/>
            <person name="Shindo C."/>
            <person name="Kurokawa R."/>
            <person name="Suda W."/>
        </authorList>
    </citation>
    <scope>NUCLEOTIDE SEQUENCE [LARGE SCALE GENOMIC DNA]</scope>
    <source>
        <strain evidence="2 3">KF032</strain>
    </source>
</reference>
<keyword evidence="3" id="KW-1185">Reference proteome</keyword>
<organism evidence="2 3">
    <name type="scientific">Polynucleobacter yangtzensis</name>
    <dbReference type="NCBI Taxonomy" id="1743159"/>
    <lineage>
        <taxon>Bacteria</taxon>
        <taxon>Pseudomonadati</taxon>
        <taxon>Pseudomonadota</taxon>
        <taxon>Betaproteobacteria</taxon>
        <taxon>Burkholderiales</taxon>
        <taxon>Burkholderiaceae</taxon>
        <taxon>Polynucleobacter</taxon>
    </lineage>
</organism>
<gene>
    <name evidence="2" type="ORF">PKF032_08400</name>
</gene>
<accession>A0ABM8CM71</accession>
<protein>
    <submittedName>
        <fullName evidence="2">Uncharacterized protein</fullName>
    </submittedName>
</protein>
<sequence>MKIIAKFVASLLFVVSPHVFAASFEIELGSQSKQIVASPSQNSKQDVNSEIVWQKKKSKDVNLSVLDDGNTFCLIHVFSNHLFFVQVDTFSTQGFGDCAPADYFKLTPVSVTAQLATKGIRINRVNLSGVYHPTMDLSRVSINQKFENLGLLKFYATGVSKFSFWELIKNPAFVTQYLQGANYMPYSTVEDVYYLWNPGTEIYELVDSSGDAYIMTSYTDMFLKTLKVDSLKSLGSVLELPKGWSYRTRVLKRVLAIESISKLGNSTTRIADNYNNLYIKHNHVD</sequence>
<keyword evidence="1" id="KW-0732">Signal</keyword>
<name>A0ABM8CM71_9BURK</name>
<proteinExistence type="predicted"/>
<dbReference type="Proteomes" id="UP001211204">
    <property type="component" value="Chromosome"/>
</dbReference>
<dbReference type="RefSeq" id="WP_281746197.1">
    <property type="nucleotide sequence ID" value="NZ_AP026974.1"/>
</dbReference>
<dbReference type="EMBL" id="AP026974">
    <property type="protein sequence ID" value="BDT78952.1"/>
    <property type="molecule type" value="Genomic_DNA"/>
</dbReference>